<organism evidence="1 2">
    <name type="scientific">Plasmodium falciparum Vietnam Oak-Knoll</name>
    <name type="common">FVO</name>
    <dbReference type="NCBI Taxonomy" id="1036723"/>
    <lineage>
        <taxon>Eukaryota</taxon>
        <taxon>Sar</taxon>
        <taxon>Alveolata</taxon>
        <taxon>Apicomplexa</taxon>
        <taxon>Aconoidasida</taxon>
        <taxon>Haemosporida</taxon>
        <taxon>Plasmodiidae</taxon>
        <taxon>Plasmodium</taxon>
        <taxon>Plasmodium (Laverania)</taxon>
    </lineage>
</organism>
<dbReference type="InterPro" id="IPR045179">
    <property type="entry name" value="YgfZ/GcvT"/>
</dbReference>
<evidence type="ECO:0000313" key="1">
    <source>
        <dbReference type="EMBL" id="ETW15907.1"/>
    </source>
</evidence>
<reference evidence="1 2" key="1">
    <citation type="submission" date="2013-02" db="EMBL/GenBank/DDBJ databases">
        <title>The Genome Annotation of Plasmodium falciparum Vietnam Oak-Knoll (FVO).</title>
        <authorList>
            <consortium name="The Broad Institute Genome Sequencing Platform"/>
            <consortium name="The Broad Institute Genome Sequencing Center for Infectious Disease"/>
            <person name="Neafsey D."/>
            <person name="Hoffman S."/>
            <person name="Volkman S."/>
            <person name="Rosenthal P."/>
            <person name="Walker B."/>
            <person name="Young S.K."/>
            <person name="Zeng Q."/>
            <person name="Gargeya S."/>
            <person name="Fitzgerald M."/>
            <person name="Haas B."/>
            <person name="Abouelleil A."/>
            <person name="Allen A.W."/>
            <person name="Alvarado L."/>
            <person name="Arachchi H.M."/>
            <person name="Berlin A.M."/>
            <person name="Chapman S.B."/>
            <person name="Gainer-Dewar J."/>
            <person name="Goldberg J."/>
            <person name="Griggs A."/>
            <person name="Gujja S."/>
            <person name="Hansen M."/>
            <person name="Howarth C."/>
            <person name="Imamovic A."/>
            <person name="Ireland A."/>
            <person name="Larimer J."/>
            <person name="McCowan C."/>
            <person name="Murphy C."/>
            <person name="Pearson M."/>
            <person name="Poon T.W."/>
            <person name="Priest M."/>
            <person name="Roberts A."/>
            <person name="Saif S."/>
            <person name="Shea T."/>
            <person name="Sisk P."/>
            <person name="Sykes S."/>
            <person name="Wortman J."/>
            <person name="Nusbaum C."/>
            <person name="Birren B."/>
        </authorList>
    </citation>
    <scope>NUCLEOTIDE SEQUENCE [LARGE SCALE GENOMIC DNA]</scope>
    <source>
        <strain evidence="2">Vietnam Oak-Knoll (FVO)</strain>
    </source>
</reference>
<dbReference type="OrthoDB" id="191995at2759"/>
<dbReference type="GO" id="GO:0005759">
    <property type="term" value="C:mitochondrial matrix"/>
    <property type="evidence" value="ECO:0007669"/>
    <property type="project" value="TreeGrafter"/>
</dbReference>
<dbReference type="PANTHER" id="PTHR22602:SF0">
    <property type="entry name" value="TRANSFERASE CAF17, MITOCHONDRIAL-RELATED"/>
    <property type="match status" value="1"/>
</dbReference>
<accession>A0A024V037</accession>
<gene>
    <name evidence="1" type="ORF">PFFVO_05148</name>
</gene>
<dbReference type="SUPFAM" id="SSF103025">
    <property type="entry name" value="Folate-binding domain"/>
    <property type="match status" value="2"/>
</dbReference>
<dbReference type="AlphaFoldDB" id="A0A024V037"/>
<dbReference type="PANTHER" id="PTHR22602">
    <property type="entry name" value="TRANSFERASE CAF17, MITOCHONDRIAL-RELATED"/>
    <property type="match status" value="1"/>
</dbReference>
<dbReference type="Gene3D" id="3.30.70.1400">
    <property type="entry name" value="Aminomethyltransferase beta-barrel domains"/>
    <property type="match status" value="1"/>
</dbReference>
<dbReference type="GO" id="GO:0016226">
    <property type="term" value="P:iron-sulfur cluster assembly"/>
    <property type="evidence" value="ECO:0007669"/>
    <property type="project" value="TreeGrafter"/>
</dbReference>
<protein>
    <recommendedName>
        <fullName evidence="3">Aminomethyltransferase folate-binding domain-containing protein</fullName>
    </recommendedName>
</protein>
<proteinExistence type="predicted"/>
<sequence length="524" mass="62352">MSKYFLCKLKNRALIQLWGKDSFKFLQSLTTNDLNKIIPESDFILHKNLPENILCNNYDSYIYDINNKTTNYEKSAVGLPSLFLLNNGKILYDCFIYNIKYSYEKNLFFSLFYIDCNIHILNFLLDLLEKRKLSCDVYFKNIKNINVYQFLSYTSLFNLHKKVIYTNTFENDMRNTINNSLGVYNDNENSSLFLFFSKDQRSELLGYRIYEYNYKKEKVENDYPKNVSFIKNEEVANKKTCNDNIIISNNFDNKFANIINIFEKEEKIKLTSSFVYDYLKLNLGIIENLYTPDMYFSDMNNDKSDPGTNNNNIYKDITINNDINKNVKKIKNERDVFTFKNLTPFDLNYDNLNYLTKEKGCYVGQEAINRTRNEIFISKYSLTLCINYDYHDVFYENFDNDPTKIYNNILYTKYLKDIKDNHLLKSSFLLLKNLMSSKQNESVTYEHQFDVIYNNDIKSDNTLKNFKIGHVFFYNHIIGICFLIKKKIENMKHNIFSTSSKIHITKNNYDESTHRIVLLPLEKI</sequence>
<evidence type="ECO:0008006" key="3">
    <source>
        <dbReference type="Google" id="ProtNLM"/>
    </source>
</evidence>
<dbReference type="Proteomes" id="UP000030690">
    <property type="component" value="Unassembled WGS sequence"/>
</dbReference>
<dbReference type="Gene3D" id="2.40.30.160">
    <property type="match status" value="1"/>
</dbReference>
<name>A0A024V037_PLAFA</name>
<reference evidence="1 2" key="2">
    <citation type="submission" date="2013-02" db="EMBL/GenBank/DDBJ databases">
        <title>The Genome Sequence of Plasmodium falciparum Vietnam Oak-Knoll (FVO).</title>
        <authorList>
            <consortium name="The Broad Institute Genome Sequencing Platform"/>
            <consortium name="The Broad Institute Genome Sequencing Center for Infectious Disease"/>
            <person name="Neafsey D."/>
            <person name="Cheeseman I."/>
            <person name="Volkman S."/>
            <person name="Adams J."/>
            <person name="Walker B."/>
            <person name="Young S.K."/>
            <person name="Zeng Q."/>
            <person name="Gargeya S."/>
            <person name="Fitzgerald M."/>
            <person name="Haas B."/>
            <person name="Abouelleil A."/>
            <person name="Alvarado L."/>
            <person name="Arachchi H.M."/>
            <person name="Berlin A.M."/>
            <person name="Chapman S.B."/>
            <person name="Dewar J."/>
            <person name="Goldberg J."/>
            <person name="Griggs A."/>
            <person name="Gujja S."/>
            <person name="Hansen M."/>
            <person name="Howarth C."/>
            <person name="Imamovic A."/>
            <person name="Larimer J."/>
            <person name="McCowan C."/>
            <person name="Murphy C."/>
            <person name="Neiman D."/>
            <person name="Pearson M."/>
            <person name="Priest M."/>
            <person name="Roberts A."/>
            <person name="Saif S."/>
            <person name="Shea T."/>
            <person name="Sisk P."/>
            <person name="Sykes S."/>
            <person name="Wortman J."/>
            <person name="Nusbaum C."/>
            <person name="Birren B."/>
        </authorList>
    </citation>
    <scope>NUCLEOTIDE SEQUENCE [LARGE SCALE GENOMIC DNA]</scope>
    <source>
        <strain evidence="2">Vietnam Oak-Knoll (FVO)</strain>
    </source>
</reference>
<dbReference type="EMBL" id="KI925151">
    <property type="protein sequence ID" value="ETW15907.1"/>
    <property type="molecule type" value="Genomic_DNA"/>
</dbReference>
<evidence type="ECO:0000313" key="2">
    <source>
        <dbReference type="Proteomes" id="UP000030690"/>
    </source>
</evidence>